<keyword evidence="3" id="KW-1185">Reference proteome</keyword>
<sequence length="229" mass="24504">MARLATNLFMVSLLARISTAYGCGVMPVGQTSTRTFTITGFTLPVAMVYSGDPAISAQVRGIATSKEGAQAFILRLIMQTVFDVIENQGRNAFLPDAVISAILGQIEVKIIYEPLECKKIVLNLMEALNNNAQQNMPVIYCIIIDNTVTGICTTTAPGKMCGTADRDVKITPVDGTALTVSGTISTSNIILANWSKAMWQNVVNRAVRTLASGPFRSNFFSATATVDGN</sequence>
<evidence type="ECO:0000256" key="1">
    <source>
        <dbReference type="SAM" id="SignalP"/>
    </source>
</evidence>
<keyword evidence="1" id="KW-0732">Signal</keyword>
<name>A0AAD5NDF8_PARTN</name>
<comment type="caution">
    <text evidence="2">The sequence shown here is derived from an EMBL/GenBank/DDBJ whole genome shotgun (WGS) entry which is preliminary data.</text>
</comment>
<accession>A0AAD5NDF8</accession>
<feature type="signal peptide" evidence="1">
    <location>
        <begin position="1"/>
        <end position="22"/>
    </location>
</feature>
<dbReference type="Proteomes" id="UP001196413">
    <property type="component" value="Unassembled WGS sequence"/>
</dbReference>
<proteinExistence type="predicted"/>
<dbReference type="EMBL" id="JAHQIW010005258">
    <property type="protein sequence ID" value="KAJ1365399.1"/>
    <property type="molecule type" value="Genomic_DNA"/>
</dbReference>
<evidence type="ECO:0000313" key="2">
    <source>
        <dbReference type="EMBL" id="KAJ1365399.1"/>
    </source>
</evidence>
<organism evidence="2 3">
    <name type="scientific">Parelaphostrongylus tenuis</name>
    <name type="common">Meningeal worm</name>
    <dbReference type="NCBI Taxonomy" id="148309"/>
    <lineage>
        <taxon>Eukaryota</taxon>
        <taxon>Metazoa</taxon>
        <taxon>Ecdysozoa</taxon>
        <taxon>Nematoda</taxon>
        <taxon>Chromadorea</taxon>
        <taxon>Rhabditida</taxon>
        <taxon>Rhabditina</taxon>
        <taxon>Rhabditomorpha</taxon>
        <taxon>Strongyloidea</taxon>
        <taxon>Metastrongylidae</taxon>
        <taxon>Parelaphostrongylus</taxon>
    </lineage>
</organism>
<dbReference type="AlphaFoldDB" id="A0AAD5NDF8"/>
<gene>
    <name evidence="2" type="ORF">KIN20_025688</name>
</gene>
<feature type="chain" id="PRO_5041898616" evidence="1">
    <location>
        <begin position="23"/>
        <end position="229"/>
    </location>
</feature>
<protein>
    <submittedName>
        <fullName evidence="2">Uncharacterized protein</fullName>
    </submittedName>
</protein>
<evidence type="ECO:0000313" key="3">
    <source>
        <dbReference type="Proteomes" id="UP001196413"/>
    </source>
</evidence>
<reference evidence="2" key="1">
    <citation type="submission" date="2021-06" db="EMBL/GenBank/DDBJ databases">
        <title>Parelaphostrongylus tenuis whole genome reference sequence.</title>
        <authorList>
            <person name="Garwood T.J."/>
            <person name="Larsen P.A."/>
            <person name="Fountain-Jones N.M."/>
            <person name="Garbe J.R."/>
            <person name="Macchietto M.G."/>
            <person name="Kania S.A."/>
            <person name="Gerhold R.W."/>
            <person name="Richards J.E."/>
            <person name="Wolf T.M."/>
        </authorList>
    </citation>
    <scope>NUCLEOTIDE SEQUENCE</scope>
    <source>
        <strain evidence="2">MNPRO001-30</strain>
        <tissue evidence="2">Meninges</tissue>
    </source>
</reference>